<evidence type="ECO:0000313" key="11">
    <source>
        <dbReference type="Proteomes" id="UP000696280"/>
    </source>
</evidence>
<keyword evidence="8" id="KW-0472">Membrane</keyword>
<accession>A0A9N9KJV1</accession>
<gene>
    <name evidence="10" type="ORF">HYFRA_00002067</name>
</gene>
<dbReference type="GO" id="GO:0006626">
    <property type="term" value="P:protein targeting to mitochondrion"/>
    <property type="evidence" value="ECO:0007669"/>
    <property type="project" value="UniProtKB-ARBA"/>
</dbReference>
<dbReference type="Pfam" id="PF10642">
    <property type="entry name" value="Tom5"/>
    <property type="match status" value="1"/>
</dbReference>
<keyword evidence="11" id="KW-1185">Reference proteome</keyword>
<dbReference type="OrthoDB" id="4150500at2759"/>
<keyword evidence="5" id="KW-0653">Protein transport</keyword>
<comment type="subcellular location">
    <subcellularLocation>
        <location evidence="1">Mitochondrion outer membrane</location>
        <topology evidence="1">Single-pass membrane protein</topology>
    </subcellularLocation>
</comment>
<keyword evidence="2" id="KW-0813">Transport</keyword>
<evidence type="ECO:0000256" key="1">
    <source>
        <dbReference type="ARBA" id="ARBA00004572"/>
    </source>
</evidence>
<evidence type="ECO:0000313" key="10">
    <source>
        <dbReference type="EMBL" id="CAG8948940.1"/>
    </source>
</evidence>
<evidence type="ECO:0000256" key="8">
    <source>
        <dbReference type="ARBA" id="ARBA00023136"/>
    </source>
</evidence>
<dbReference type="AlphaFoldDB" id="A0A9N9KJV1"/>
<dbReference type="InterPro" id="IPR019603">
    <property type="entry name" value="Tom5"/>
</dbReference>
<keyword evidence="3" id="KW-0812">Transmembrane</keyword>
<evidence type="ECO:0008006" key="12">
    <source>
        <dbReference type="Google" id="ProtNLM"/>
    </source>
</evidence>
<dbReference type="GO" id="GO:0015031">
    <property type="term" value="P:protein transport"/>
    <property type="evidence" value="ECO:0007669"/>
    <property type="project" value="UniProtKB-KW"/>
</dbReference>
<organism evidence="10 11">
    <name type="scientific">Hymenoscyphus fraxineus</name>
    <dbReference type="NCBI Taxonomy" id="746836"/>
    <lineage>
        <taxon>Eukaryota</taxon>
        <taxon>Fungi</taxon>
        <taxon>Dikarya</taxon>
        <taxon>Ascomycota</taxon>
        <taxon>Pezizomycotina</taxon>
        <taxon>Leotiomycetes</taxon>
        <taxon>Helotiales</taxon>
        <taxon>Helotiaceae</taxon>
        <taxon>Hymenoscyphus</taxon>
    </lineage>
</organism>
<comment type="caution">
    <text evidence="10">The sequence shown here is derived from an EMBL/GenBank/DDBJ whole genome shotgun (WGS) entry which is preliminary data.</text>
</comment>
<keyword evidence="4" id="KW-1000">Mitochondrion outer membrane</keyword>
<evidence type="ECO:0000256" key="9">
    <source>
        <dbReference type="ARBA" id="ARBA00025716"/>
    </source>
</evidence>
<sequence length="48" mass="5269">MFGAPPPPSAMEIRKMEEEASMTIQQVLVGSILLYLSPFAIDTLKGFL</sequence>
<evidence type="ECO:0000256" key="3">
    <source>
        <dbReference type="ARBA" id="ARBA00022692"/>
    </source>
</evidence>
<evidence type="ECO:0000256" key="4">
    <source>
        <dbReference type="ARBA" id="ARBA00022787"/>
    </source>
</evidence>
<keyword evidence="7" id="KW-0496">Mitochondrion</keyword>
<evidence type="ECO:0000256" key="6">
    <source>
        <dbReference type="ARBA" id="ARBA00022989"/>
    </source>
</evidence>
<dbReference type="EMBL" id="CAJVRL010000001">
    <property type="protein sequence ID" value="CAG8948940.1"/>
    <property type="molecule type" value="Genomic_DNA"/>
</dbReference>
<dbReference type="GO" id="GO:0005741">
    <property type="term" value="C:mitochondrial outer membrane"/>
    <property type="evidence" value="ECO:0007669"/>
    <property type="project" value="UniProtKB-SubCell"/>
</dbReference>
<evidence type="ECO:0000256" key="2">
    <source>
        <dbReference type="ARBA" id="ARBA00022448"/>
    </source>
</evidence>
<protein>
    <recommendedName>
        <fullName evidence="12">Mitochondrial outer membrane translocase complex, subunit Tom5</fullName>
    </recommendedName>
</protein>
<name>A0A9N9KJV1_9HELO</name>
<dbReference type="Proteomes" id="UP000696280">
    <property type="component" value="Unassembled WGS sequence"/>
</dbReference>
<comment type="similarity">
    <text evidence="9">Belongs to the Tom5 family.</text>
</comment>
<proteinExistence type="inferred from homology"/>
<keyword evidence="6" id="KW-1133">Transmembrane helix</keyword>
<evidence type="ECO:0000256" key="5">
    <source>
        <dbReference type="ARBA" id="ARBA00022927"/>
    </source>
</evidence>
<reference evidence="10" key="1">
    <citation type="submission" date="2021-07" db="EMBL/GenBank/DDBJ databases">
        <authorList>
            <person name="Durling M."/>
        </authorList>
    </citation>
    <scope>NUCLEOTIDE SEQUENCE</scope>
</reference>
<evidence type="ECO:0000256" key="7">
    <source>
        <dbReference type="ARBA" id="ARBA00023128"/>
    </source>
</evidence>